<evidence type="ECO:0000259" key="1">
    <source>
        <dbReference type="Pfam" id="PF00501"/>
    </source>
</evidence>
<gene>
    <name evidence="3" type="ORF">ACFOEX_06855</name>
</gene>
<name>A0ABV7LEV4_9HYPH</name>
<dbReference type="InterPro" id="IPR045851">
    <property type="entry name" value="AMP-bd_C_sf"/>
</dbReference>
<organism evidence="3 4">
    <name type="scientific">Camelimonas abortus</name>
    <dbReference type="NCBI Taxonomy" id="1017184"/>
    <lineage>
        <taxon>Bacteria</taxon>
        <taxon>Pseudomonadati</taxon>
        <taxon>Pseudomonadota</taxon>
        <taxon>Alphaproteobacteria</taxon>
        <taxon>Hyphomicrobiales</taxon>
        <taxon>Chelatococcaceae</taxon>
        <taxon>Camelimonas</taxon>
    </lineage>
</organism>
<dbReference type="EMBL" id="JBHRUV010000030">
    <property type="protein sequence ID" value="MFC3266067.1"/>
    <property type="molecule type" value="Genomic_DNA"/>
</dbReference>
<dbReference type="InterPro" id="IPR025110">
    <property type="entry name" value="AMP-bd_C"/>
</dbReference>
<dbReference type="Proteomes" id="UP001595536">
    <property type="component" value="Unassembled WGS sequence"/>
</dbReference>
<dbReference type="InterPro" id="IPR042099">
    <property type="entry name" value="ANL_N_sf"/>
</dbReference>
<reference evidence="4" key="1">
    <citation type="journal article" date="2019" name="Int. J. Syst. Evol. Microbiol.">
        <title>The Global Catalogue of Microorganisms (GCM) 10K type strain sequencing project: providing services to taxonomists for standard genome sequencing and annotation.</title>
        <authorList>
            <consortium name="The Broad Institute Genomics Platform"/>
            <consortium name="The Broad Institute Genome Sequencing Center for Infectious Disease"/>
            <person name="Wu L."/>
            <person name="Ma J."/>
        </authorList>
    </citation>
    <scope>NUCLEOTIDE SEQUENCE [LARGE SCALE GENOMIC DNA]</scope>
    <source>
        <strain evidence="4">CCM 7941</strain>
    </source>
</reference>
<dbReference type="InterPro" id="IPR000873">
    <property type="entry name" value="AMP-dep_synth/lig_dom"/>
</dbReference>
<evidence type="ECO:0000313" key="3">
    <source>
        <dbReference type="EMBL" id="MFC3266067.1"/>
    </source>
</evidence>
<dbReference type="Pfam" id="PF00501">
    <property type="entry name" value="AMP-binding"/>
    <property type="match status" value="1"/>
</dbReference>
<dbReference type="PANTHER" id="PTHR24096:SF267">
    <property type="entry name" value="MALONATE--COA LIGASE ACSF3, MITOCHONDRIAL"/>
    <property type="match status" value="1"/>
</dbReference>
<feature type="domain" description="AMP-binding enzyme C-terminal" evidence="2">
    <location>
        <begin position="431"/>
        <end position="505"/>
    </location>
</feature>
<dbReference type="SUPFAM" id="SSF56801">
    <property type="entry name" value="Acetyl-CoA synthetase-like"/>
    <property type="match status" value="1"/>
</dbReference>
<keyword evidence="4" id="KW-1185">Reference proteome</keyword>
<evidence type="ECO:0000313" key="4">
    <source>
        <dbReference type="Proteomes" id="UP001595536"/>
    </source>
</evidence>
<proteinExistence type="predicted"/>
<dbReference type="PROSITE" id="PS00455">
    <property type="entry name" value="AMP_BINDING"/>
    <property type="match status" value="1"/>
</dbReference>
<comment type="caution">
    <text evidence="3">The sequence shown here is derived from an EMBL/GenBank/DDBJ whole genome shotgun (WGS) entry which is preliminary data.</text>
</comment>
<evidence type="ECO:0000259" key="2">
    <source>
        <dbReference type="Pfam" id="PF13193"/>
    </source>
</evidence>
<feature type="domain" description="AMP-dependent synthetase/ligase" evidence="1">
    <location>
        <begin position="23"/>
        <end position="375"/>
    </location>
</feature>
<dbReference type="RefSeq" id="WP_376831010.1">
    <property type="nucleotide sequence ID" value="NZ_JBHLWR010000006.1"/>
</dbReference>
<dbReference type="Gene3D" id="3.30.300.30">
    <property type="match status" value="1"/>
</dbReference>
<protein>
    <submittedName>
        <fullName evidence="3">Class I adenylate-forming enzyme family protein</fullName>
    </submittedName>
</protein>
<dbReference type="Gene3D" id="3.40.50.12780">
    <property type="entry name" value="N-terminal domain of ligase-like"/>
    <property type="match status" value="1"/>
</dbReference>
<dbReference type="PANTHER" id="PTHR24096">
    <property type="entry name" value="LONG-CHAIN-FATTY-ACID--COA LIGASE"/>
    <property type="match status" value="1"/>
</dbReference>
<dbReference type="Pfam" id="PF13193">
    <property type="entry name" value="AMP-binding_C"/>
    <property type="match status" value="1"/>
</dbReference>
<sequence length="523" mass="56716">MTGMSAGELLERDFGLIADLVAAHARERPQARAVAHRGRSLTYGEFNALADRVAAALQREGLKQGDVIAICALSSIPYAVTFIGALRAGVVVTPLAPSSTREQLQGMVQDAGARLFFVDQDIAGSLGPFDWFTGRLVALDDAAPGAPWSGWLAQEGARPQPVEIPPEAPFNIIYSSGTTGLPKGIVQSHRMRWAHVQRGASFGYGPEAVTIVSTPLYSNTTLVSFLPTLTLGGAVVLMEKFDARGFLELAQQERATHAMLVPVQYRRIMALPDFDSYDLSSFVMKFCTSAPFHADLKADVLKRWPGGLIEYYGMTEGGGGCSLVAHQFPHKLHTVGRPNEGHVILLLDENGDEVPPGEVGEIVGYSPAAVMNGYHNQPEKTREAIWIHPDGRRFIRTGDVGRFDEDGFLILMDRKKDMIISGGFNVYPSDIEAVLMTHPDVSDVAVVGVPSEAWGETPVAFVVAAPGRRIAPQELRAWANERLGKVQRLAGVMVMDQLPRSAIGKILKRELRDSWAASGQKVA</sequence>
<dbReference type="InterPro" id="IPR020845">
    <property type="entry name" value="AMP-binding_CS"/>
</dbReference>
<accession>A0ABV7LEV4</accession>